<dbReference type="Pfam" id="PF00581">
    <property type="entry name" value="Rhodanese"/>
    <property type="match status" value="1"/>
</dbReference>
<dbReference type="InterPro" id="IPR036873">
    <property type="entry name" value="Rhodanese-like_dom_sf"/>
</dbReference>
<dbReference type="SUPFAM" id="SSF52821">
    <property type="entry name" value="Rhodanese/Cell cycle control phosphatase"/>
    <property type="match status" value="1"/>
</dbReference>
<dbReference type="GO" id="GO:0004792">
    <property type="term" value="F:thiosulfate-cyanide sulfurtransferase activity"/>
    <property type="evidence" value="ECO:0007669"/>
    <property type="project" value="TreeGrafter"/>
</dbReference>
<accession>A0A2T1HU52</accession>
<dbReference type="InterPro" id="IPR001763">
    <property type="entry name" value="Rhodanese-like_dom"/>
</dbReference>
<reference evidence="3" key="1">
    <citation type="submission" date="2018-03" db="EMBL/GenBank/DDBJ databases">
        <authorList>
            <person name="Sun L."/>
            <person name="Liu H."/>
            <person name="Chen W."/>
            <person name="Huang K."/>
            <person name="Liu W."/>
            <person name="Gao X."/>
        </authorList>
    </citation>
    <scope>NUCLEOTIDE SEQUENCE [LARGE SCALE GENOMIC DNA]</scope>
    <source>
        <strain evidence="3">SH9</strain>
    </source>
</reference>
<dbReference type="OrthoDB" id="9807812at2"/>
<dbReference type="RefSeq" id="WP_106336699.1">
    <property type="nucleotide sequence ID" value="NZ_PVZS01000009.1"/>
</dbReference>
<dbReference type="CDD" id="cd00158">
    <property type="entry name" value="RHOD"/>
    <property type="match status" value="1"/>
</dbReference>
<keyword evidence="3" id="KW-1185">Reference proteome</keyword>
<dbReference type="PROSITE" id="PS50206">
    <property type="entry name" value="RHODANESE_3"/>
    <property type="match status" value="1"/>
</dbReference>
<evidence type="ECO:0000259" key="1">
    <source>
        <dbReference type="PROSITE" id="PS50206"/>
    </source>
</evidence>
<gene>
    <name evidence="2" type="ORF">SLNSH_10250</name>
</gene>
<dbReference type="PANTHER" id="PTHR44086:SF10">
    <property type="entry name" value="THIOSULFATE SULFURTRANSFERASE_RHODANESE-LIKE DOMAIN-CONTAINING PROTEIN 3"/>
    <property type="match status" value="1"/>
</dbReference>
<sequence>MFGFGQGPRVEDLSVEEVKAGLADGSILLVDVREPNEWEAGHIPGSVLFPLSTFDPAALPEANGKRVVLSCRSGKRSLQAAGIAQAHGVGVDAHLAGGFLDWVNHGEPVETGS</sequence>
<organism evidence="2 3">
    <name type="scientific">Alsobacter soli</name>
    <dbReference type="NCBI Taxonomy" id="2109933"/>
    <lineage>
        <taxon>Bacteria</taxon>
        <taxon>Pseudomonadati</taxon>
        <taxon>Pseudomonadota</taxon>
        <taxon>Alphaproteobacteria</taxon>
        <taxon>Hyphomicrobiales</taxon>
        <taxon>Alsobacteraceae</taxon>
        <taxon>Alsobacter</taxon>
    </lineage>
</organism>
<dbReference type="SMART" id="SM00450">
    <property type="entry name" value="RHOD"/>
    <property type="match status" value="1"/>
</dbReference>
<evidence type="ECO:0000313" key="3">
    <source>
        <dbReference type="Proteomes" id="UP000239772"/>
    </source>
</evidence>
<dbReference type="EMBL" id="PVZS01000009">
    <property type="protein sequence ID" value="PSC05186.1"/>
    <property type="molecule type" value="Genomic_DNA"/>
</dbReference>
<evidence type="ECO:0000313" key="2">
    <source>
        <dbReference type="EMBL" id="PSC05186.1"/>
    </source>
</evidence>
<dbReference type="PANTHER" id="PTHR44086">
    <property type="entry name" value="THIOSULFATE SULFURTRANSFERASE RDL2, MITOCHONDRIAL-RELATED"/>
    <property type="match status" value="1"/>
</dbReference>
<proteinExistence type="predicted"/>
<comment type="caution">
    <text evidence="2">The sequence shown here is derived from an EMBL/GenBank/DDBJ whole genome shotgun (WGS) entry which is preliminary data.</text>
</comment>
<feature type="domain" description="Rhodanese" evidence="1">
    <location>
        <begin position="23"/>
        <end position="111"/>
    </location>
</feature>
<keyword evidence="2" id="KW-0808">Transferase</keyword>
<dbReference type="Proteomes" id="UP000239772">
    <property type="component" value="Unassembled WGS sequence"/>
</dbReference>
<dbReference type="AlphaFoldDB" id="A0A2T1HU52"/>
<protein>
    <submittedName>
        <fullName evidence="2">Sulfurtransferase</fullName>
    </submittedName>
</protein>
<name>A0A2T1HU52_9HYPH</name>
<dbReference type="Gene3D" id="3.40.250.10">
    <property type="entry name" value="Rhodanese-like domain"/>
    <property type="match status" value="1"/>
</dbReference>